<organism evidence="3 5">
    <name type="scientific">Cryobacterium levicorallinum</name>
    <dbReference type="NCBI Taxonomy" id="995038"/>
    <lineage>
        <taxon>Bacteria</taxon>
        <taxon>Bacillati</taxon>
        <taxon>Actinomycetota</taxon>
        <taxon>Actinomycetes</taxon>
        <taxon>Micrococcales</taxon>
        <taxon>Microbacteriaceae</taxon>
        <taxon>Cryobacterium</taxon>
    </lineage>
</organism>
<feature type="transmembrane region" description="Helical" evidence="1">
    <location>
        <begin position="135"/>
        <end position="159"/>
    </location>
</feature>
<keyword evidence="1" id="KW-1133">Transmembrane helix</keyword>
<reference evidence="3 5" key="2">
    <citation type="submission" date="2019-03" db="EMBL/GenBank/DDBJ databases">
        <title>Genomics of glacier-inhabiting Cryobacterium strains.</title>
        <authorList>
            <person name="Liu Q."/>
            <person name="Xin Y.-H."/>
        </authorList>
    </citation>
    <scope>NUCLEOTIDE SEQUENCE [LARGE SCALE GENOMIC DNA]</scope>
    <source>
        <strain evidence="3 5">Hh34</strain>
    </source>
</reference>
<evidence type="ECO:0000313" key="2">
    <source>
        <dbReference type="EMBL" id="SFH73355.1"/>
    </source>
</evidence>
<dbReference type="STRING" id="995038.SAMN05216274_11327"/>
<dbReference type="AlphaFoldDB" id="A0A1I3CFX2"/>
<evidence type="ECO:0000313" key="4">
    <source>
        <dbReference type="Proteomes" id="UP000199681"/>
    </source>
</evidence>
<comment type="caution">
    <text evidence="3">The sequence shown here is derived from an EMBL/GenBank/DDBJ whole genome shotgun (WGS) entry which is preliminary data.</text>
</comment>
<dbReference type="Proteomes" id="UP000199681">
    <property type="component" value="Unassembled WGS sequence"/>
</dbReference>
<protein>
    <submittedName>
        <fullName evidence="3">Uncharacterized protein</fullName>
    </submittedName>
</protein>
<gene>
    <name evidence="3" type="ORF">E3O11_01870</name>
    <name evidence="2" type="ORF">SAMN05216274_11327</name>
</gene>
<name>A0A1I3CFX2_9MICO</name>
<keyword evidence="4" id="KW-1185">Reference proteome</keyword>
<evidence type="ECO:0000313" key="3">
    <source>
        <dbReference type="EMBL" id="TFB88807.1"/>
    </source>
</evidence>
<reference evidence="2 4" key="1">
    <citation type="submission" date="2016-10" db="EMBL/GenBank/DDBJ databases">
        <authorList>
            <person name="Varghese N."/>
            <person name="Submissions S."/>
        </authorList>
    </citation>
    <scope>NUCLEOTIDE SEQUENCE [LARGE SCALE GENOMIC DNA]</scope>
    <source>
        <strain evidence="2 4">GMCC 1.11211</strain>
    </source>
</reference>
<keyword evidence="1" id="KW-0812">Transmembrane</keyword>
<dbReference type="EMBL" id="SOFE01000003">
    <property type="protein sequence ID" value="TFB88807.1"/>
    <property type="molecule type" value="Genomic_DNA"/>
</dbReference>
<feature type="transmembrane region" description="Helical" evidence="1">
    <location>
        <begin position="50"/>
        <end position="69"/>
    </location>
</feature>
<evidence type="ECO:0000256" key="1">
    <source>
        <dbReference type="SAM" id="Phobius"/>
    </source>
</evidence>
<keyword evidence="1" id="KW-0472">Membrane</keyword>
<proteinExistence type="predicted"/>
<evidence type="ECO:0000313" key="5">
    <source>
        <dbReference type="Proteomes" id="UP000297963"/>
    </source>
</evidence>
<accession>A0A1I3CFX2</accession>
<dbReference type="EMBL" id="FOPW01000013">
    <property type="protein sequence ID" value="SFH73355.1"/>
    <property type="molecule type" value="Genomic_DNA"/>
</dbReference>
<feature type="transmembrane region" description="Helical" evidence="1">
    <location>
        <begin position="20"/>
        <end position="43"/>
    </location>
</feature>
<feature type="transmembrane region" description="Helical" evidence="1">
    <location>
        <begin position="96"/>
        <end position="114"/>
    </location>
</feature>
<dbReference type="Proteomes" id="UP000297963">
    <property type="component" value="Unassembled WGS sequence"/>
</dbReference>
<sequence length="174" mass="18799">MQWRYALNIDWEFNGLPLHVLIVHAVVIVVPLAALCALLTAFWPAARRRLGIVTPLVALAALVLVPLAVQAGEWLQSRLVNVTPLLGTHTSLGNTLLPWVIALFLVAALQWFWYRYVTAEGARFSSALPHGTGRLAATIVLDLVVLVSALGSVVTVALIGESGSRAVWTDLFTS</sequence>